<name>A0A8A4TT71_SULCO</name>
<dbReference type="InterPro" id="IPR011990">
    <property type="entry name" value="TPR-like_helical_dom_sf"/>
</dbReference>
<keyword evidence="1" id="KW-0802">TPR repeat</keyword>
<organism evidence="2 3">
    <name type="scientific">Sulfidibacter corallicola</name>
    <dbReference type="NCBI Taxonomy" id="2818388"/>
    <lineage>
        <taxon>Bacteria</taxon>
        <taxon>Pseudomonadati</taxon>
        <taxon>Acidobacteriota</taxon>
        <taxon>Holophagae</taxon>
        <taxon>Acanthopleuribacterales</taxon>
        <taxon>Acanthopleuribacteraceae</taxon>
        <taxon>Sulfidibacter</taxon>
    </lineage>
</organism>
<dbReference type="KEGG" id="scor:J3U87_29480"/>
<dbReference type="PROSITE" id="PS50005">
    <property type="entry name" value="TPR"/>
    <property type="match status" value="1"/>
</dbReference>
<gene>
    <name evidence="2" type="ORF">J3U87_29480</name>
</gene>
<dbReference type="Gene3D" id="1.25.40.10">
    <property type="entry name" value="Tetratricopeptide repeat domain"/>
    <property type="match status" value="1"/>
</dbReference>
<dbReference type="InterPro" id="IPR019734">
    <property type="entry name" value="TPR_rpt"/>
</dbReference>
<dbReference type="SUPFAM" id="SSF48452">
    <property type="entry name" value="TPR-like"/>
    <property type="match status" value="1"/>
</dbReference>
<dbReference type="Proteomes" id="UP000663929">
    <property type="component" value="Chromosome"/>
</dbReference>
<protein>
    <submittedName>
        <fullName evidence="2">Tetratricopeptide repeat protein</fullName>
    </submittedName>
</protein>
<evidence type="ECO:0000313" key="2">
    <source>
        <dbReference type="EMBL" id="QTD49735.1"/>
    </source>
</evidence>
<proteinExistence type="predicted"/>
<dbReference type="SUPFAM" id="SSF53335">
    <property type="entry name" value="S-adenosyl-L-methionine-dependent methyltransferases"/>
    <property type="match status" value="1"/>
</dbReference>
<reference evidence="2" key="1">
    <citation type="submission" date="2021-03" db="EMBL/GenBank/DDBJ databases">
        <title>Acanthopleuribacteraceae sp. M133.</title>
        <authorList>
            <person name="Wang G."/>
        </authorList>
    </citation>
    <scope>NUCLEOTIDE SEQUENCE</scope>
    <source>
        <strain evidence="2">M133</strain>
    </source>
</reference>
<dbReference type="EMBL" id="CP071793">
    <property type="protein sequence ID" value="QTD49735.1"/>
    <property type="molecule type" value="Genomic_DNA"/>
</dbReference>
<evidence type="ECO:0000256" key="1">
    <source>
        <dbReference type="PROSITE-ProRule" id="PRU00339"/>
    </source>
</evidence>
<accession>A0A8A4TT71</accession>
<dbReference type="AlphaFoldDB" id="A0A8A4TT71"/>
<dbReference type="Gene3D" id="3.40.50.150">
    <property type="entry name" value="Vaccinia Virus protein VP39"/>
    <property type="match status" value="1"/>
</dbReference>
<sequence>MRIGDSLFHAYRPATEAEGERWLAEQPCAACDRAEPDAIVEKGGMLKLGKLLYFEAVKECPCGFANRLFLHANDMLRARGDSGIKSTAEAFRSVCDAGLVEPAELHESITDIMLAVFRKDPDCALTRAVTCTQRLPKHPMAWYNLGWLYGELGRIYEAIACYGICLDLDPELLDAWYNQAVMSAKLGYASMAVNQLGQVEMLAEKKGTPIPGLQKLLADTITPLASEPGRFGQILIVENEWSREMNIKAQGQGGSYRTPPAASVNPELPEGPGPVPNSFFNIAWFLPALTAPKGRGLFLGMGPCAGPVGLLANFPDLQIDAVEACPNVMAMARQWFPLVGHYETTGRLKLIEAEAGAFLDGFDRETRYDFVVFDLFDGEMRTPQVLDEPRLRRLITACDSIWMNLIGRAVDEEIKQTAELFERCGLPWQYLACTLPDHLIRLTPANWIAGTRTVDSESLKSFVPFADAPDHESLHLFRAHYALLGEWVGNRDMLDLIRA</sequence>
<dbReference type="Pfam" id="PF00515">
    <property type="entry name" value="TPR_1"/>
    <property type="match status" value="1"/>
</dbReference>
<dbReference type="SMART" id="SM00028">
    <property type="entry name" value="TPR"/>
    <property type="match status" value="1"/>
</dbReference>
<keyword evidence="3" id="KW-1185">Reference proteome</keyword>
<feature type="repeat" description="TPR" evidence="1">
    <location>
        <begin position="139"/>
        <end position="172"/>
    </location>
</feature>
<dbReference type="RefSeq" id="WP_237379367.1">
    <property type="nucleotide sequence ID" value="NZ_CP071793.1"/>
</dbReference>
<evidence type="ECO:0000313" key="3">
    <source>
        <dbReference type="Proteomes" id="UP000663929"/>
    </source>
</evidence>
<dbReference type="InterPro" id="IPR029063">
    <property type="entry name" value="SAM-dependent_MTases_sf"/>
</dbReference>